<dbReference type="EMBL" id="MLHL01000071">
    <property type="protein sequence ID" value="OOF46525.1"/>
    <property type="molecule type" value="Genomic_DNA"/>
</dbReference>
<gene>
    <name evidence="2" type="ORF">BKK52_11400</name>
</gene>
<feature type="signal peptide" evidence="1">
    <location>
        <begin position="1"/>
        <end position="22"/>
    </location>
</feature>
<reference evidence="2 3" key="1">
    <citation type="submission" date="2016-10" db="EMBL/GenBank/DDBJ databases">
        <title>Rodentibacter gen. nov. and new species.</title>
        <authorList>
            <person name="Christensen H."/>
        </authorList>
    </citation>
    <scope>NUCLEOTIDE SEQUENCE [LARGE SCALE GENOMIC DNA]</scope>
    <source>
        <strain evidence="2 3">H1987082031</strain>
    </source>
</reference>
<sequence length="169" mass="18785">MKKTMTKLSIVAALFAASNTFAQDFQPQGADDLLTGDTRLACEAILCLSSSSRPSECATSLKKYYSLRAKKWHQTVTKRKNFLKLCPASNEVNIDKIANSRSACDRSRGLFSSRNLDRCLDKDTNKLIAQGYDKEYQKAIDDATAKHKKAMEAMNIKTNEPPIGEQNGN</sequence>
<dbReference type="Pfam" id="PF07424">
    <property type="entry name" value="TrbM"/>
    <property type="match status" value="1"/>
</dbReference>
<dbReference type="Proteomes" id="UP000189161">
    <property type="component" value="Unassembled WGS sequence"/>
</dbReference>
<accession>A0A1V3IWE9</accession>
<name>A0A1V3IWE9_9PAST</name>
<proteinExistence type="predicted"/>
<dbReference type="OrthoDB" id="9784009at2"/>
<comment type="caution">
    <text evidence="2">The sequence shown here is derived from an EMBL/GenBank/DDBJ whole genome shotgun (WGS) entry which is preliminary data.</text>
</comment>
<dbReference type="AlphaFoldDB" id="A0A1V3IWE9"/>
<keyword evidence="1" id="KW-0732">Signal</keyword>
<evidence type="ECO:0000256" key="1">
    <source>
        <dbReference type="SAM" id="SignalP"/>
    </source>
</evidence>
<protein>
    <recommendedName>
        <fullName evidence="4">Conjugal transfer protein TrbM</fullName>
    </recommendedName>
</protein>
<dbReference type="RefSeq" id="WP_077478747.1">
    <property type="nucleotide sequence ID" value="NZ_MLHL01000071.1"/>
</dbReference>
<keyword evidence="3" id="KW-1185">Reference proteome</keyword>
<feature type="chain" id="PRO_5012211889" description="Conjugal transfer protein TrbM" evidence="1">
    <location>
        <begin position="23"/>
        <end position="169"/>
    </location>
</feature>
<evidence type="ECO:0000313" key="2">
    <source>
        <dbReference type="EMBL" id="OOF46525.1"/>
    </source>
</evidence>
<evidence type="ECO:0008006" key="4">
    <source>
        <dbReference type="Google" id="ProtNLM"/>
    </source>
</evidence>
<evidence type="ECO:0000313" key="3">
    <source>
        <dbReference type="Proteomes" id="UP000189161"/>
    </source>
</evidence>
<organism evidence="2 3">
    <name type="scientific">Rodentibacter trehalosifermentans</name>
    <dbReference type="NCBI Taxonomy" id="1908263"/>
    <lineage>
        <taxon>Bacteria</taxon>
        <taxon>Pseudomonadati</taxon>
        <taxon>Pseudomonadota</taxon>
        <taxon>Gammaproteobacteria</taxon>
        <taxon>Pasteurellales</taxon>
        <taxon>Pasteurellaceae</taxon>
        <taxon>Rodentibacter</taxon>
    </lineage>
</organism>
<dbReference type="InterPro" id="IPR009989">
    <property type="entry name" value="TrbM"/>
</dbReference>